<sequence length="222" mass="26011">MKRTQWQFTLLLILMLMTFNMDVMADKRIVERGMTKQEVIAILGRPQSTSFNQYGEQWEYLKEKILNYDHRIIVIFNNNGRVVSYQDIELNPGKDPDRQFFPIPMPPYDGYPGMGRTYPGYPDRGYQLSERDFSIVYNRVRNASFDDNKMALIEVATLGCYFTCAQCAKLIGMFSFSDKQLRALRMMAPRIVDPQNGYTIYQVFRFSSDKDEAARILQRSCY</sequence>
<protein>
    <submittedName>
        <fullName evidence="5">SmpA/OmlA family protein</fullName>
    </submittedName>
</protein>
<comment type="caution">
    <text evidence="5">The sequence shown here is derived from an EMBL/GenBank/DDBJ whole genome shotgun (WGS) entry which is preliminary data.</text>
</comment>
<reference evidence="5 6" key="1">
    <citation type="submission" date="2013-08" db="EMBL/GenBank/DDBJ databases">
        <authorList>
            <person name="Durkin A.S."/>
            <person name="Haft D.R."/>
            <person name="McCorrison J."/>
            <person name="Torralba M."/>
            <person name="Gillis M."/>
            <person name="Haft D.H."/>
            <person name="Methe B."/>
            <person name="Sutton G."/>
            <person name="Nelson K.E."/>
        </authorList>
    </citation>
    <scope>NUCLEOTIDE SEQUENCE [LARGE SCALE GENOMIC DNA]</scope>
    <source>
        <strain evidence="5 6">F0067</strain>
    </source>
</reference>
<dbReference type="Proteomes" id="UP000016648">
    <property type="component" value="Unassembled WGS sequence"/>
</dbReference>
<keyword evidence="1" id="KW-0732">Signal</keyword>
<dbReference type="RefSeq" id="WP_021589120.1">
    <property type="nucleotide sequence ID" value="NZ_AWEY01000008.1"/>
</dbReference>
<dbReference type="GO" id="GO:0019867">
    <property type="term" value="C:outer membrane"/>
    <property type="evidence" value="ECO:0007669"/>
    <property type="project" value="InterPro"/>
</dbReference>
<dbReference type="AlphaFoldDB" id="U2P782"/>
<dbReference type="EMBL" id="AWEY01000008">
    <property type="protein sequence ID" value="ERK39991.1"/>
    <property type="molecule type" value="Genomic_DNA"/>
</dbReference>
<keyword evidence="2" id="KW-0472">Membrane</keyword>
<dbReference type="Pfam" id="PF14771">
    <property type="entry name" value="DUF4476"/>
    <property type="match status" value="1"/>
</dbReference>
<evidence type="ECO:0000256" key="2">
    <source>
        <dbReference type="ARBA" id="ARBA00023136"/>
    </source>
</evidence>
<accession>U2P782</accession>
<proteinExistence type="predicted"/>
<feature type="domain" description="Outer membrane protein assembly factor BamE" evidence="3">
    <location>
        <begin position="30"/>
        <end position="83"/>
    </location>
</feature>
<name>U2P782_9BACT</name>
<dbReference type="Pfam" id="PF04355">
    <property type="entry name" value="BamE"/>
    <property type="match status" value="1"/>
</dbReference>
<evidence type="ECO:0000256" key="1">
    <source>
        <dbReference type="ARBA" id="ARBA00022729"/>
    </source>
</evidence>
<organism evidence="5 6">
    <name type="scientific">Segatella baroniae F0067</name>
    <dbReference type="NCBI Taxonomy" id="1115809"/>
    <lineage>
        <taxon>Bacteria</taxon>
        <taxon>Pseudomonadati</taxon>
        <taxon>Bacteroidota</taxon>
        <taxon>Bacteroidia</taxon>
        <taxon>Bacteroidales</taxon>
        <taxon>Prevotellaceae</taxon>
        <taxon>Segatella</taxon>
    </lineage>
</organism>
<gene>
    <name evidence="5" type="ORF">HMPREF9135_0152</name>
</gene>
<evidence type="ECO:0000313" key="5">
    <source>
        <dbReference type="EMBL" id="ERK39991.1"/>
    </source>
</evidence>
<dbReference type="Gene3D" id="3.30.1450.10">
    <property type="match status" value="1"/>
</dbReference>
<evidence type="ECO:0000259" key="4">
    <source>
        <dbReference type="Pfam" id="PF14771"/>
    </source>
</evidence>
<dbReference type="InterPro" id="IPR007450">
    <property type="entry name" value="BamE_dom"/>
</dbReference>
<evidence type="ECO:0000313" key="6">
    <source>
        <dbReference type="Proteomes" id="UP000016648"/>
    </source>
</evidence>
<dbReference type="InterPro" id="IPR028011">
    <property type="entry name" value="DUF4476"/>
</dbReference>
<feature type="domain" description="DUF4476" evidence="4">
    <location>
        <begin position="128"/>
        <end position="217"/>
    </location>
</feature>
<evidence type="ECO:0000259" key="3">
    <source>
        <dbReference type="Pfam" id="PF04355"/>
    </source>
</evidence>
<dbReference type="InterPro" id="IPR037873">
    <property type="entry name" value="BamE-like"/>
</dbReference>
<dbReference type="PATRIC" id="fig|1115809.3.peg.624"/>
<keyword evidence="6" id="KW-1185">Reference proteome</keyword>